<dbReference type="NCBIfam" id="TIGR02281">
    <property type="entry name" value="clan_AA_DTGA"/>
    <property type="match status" value="1"/>
</dbReference>
<reference evidence="3 4" key="1">
    <citation type="submission" date="2020-08" db="EMBL/GenBank/DDBJ databases">
        <authorList>
            <person name="Liu G."/>
            <person name="Sun C."/>
        </authorList>
    </citation>
    <scope>NUCLEOTIDE SEQUENCE [LARGE SCALE GENOMIC DNA]</scope>
    <source>
        <strain evidence="3 4">OT19</strain>
    </source>
</reference>
<organism evidence="3 4">
    <name type="scientific">Croceicoccus marinus</name>
    <dbReference type="NCBI Taxonomy" id="450378"/>
    <lineage>
        <taxon>Bacteria</taxon>
        <taxon>Pseudomonadati</taxon>
        <taxon>Pseudomonadota</taxon>
        <taxon>Alphaproteobacteria</taxon>
        <taxon>Sphingomonadales</taxon>
        <taxon>Erythrobacteraceae</taxon>
        <taxon>Croceicoccus</taxon>
    </lineage>
</organism>
<dbReference type="RefSeq" id="WP_185884551.1">
    <property type="nucleotide sequence ID" value="NZ_CP060052.1"/>
</dbReference>
<dbReference type="InterPro" id="IPR001995">
    <property type="entry name" value="Peptidase_A2_cat"/>
</dbReference>
<protein>
    <submittedName>
        <fullName evidence="3">TIGR02281 family clan AA aspartic protease</fullName>
        <ecNumber evidence="3">3.4.23.-</ecNumber>
    </submittedName>
</protein>
<dbReference type="PROSITE" id="PS50175">
    <property type="entry name" value="ASP_PROT_RETROV"/>
    <property type="match status" value="1"/>
</dbReference>
<dbReference type="GO" id="GO:0006508">
    <property type="term" value="P:proteolysis"/>
    <property type="evidence" value="ECO:0007669"/>
    <property type="project" value="UniProtKB-KW"/>
</dbReference>
<dbReference type="InterPro" id="IPR021109">
    <property type="entry name" value="Peptidase_aspartic_dom_sf"/>
</dbReference>
<dbReference type="EMBL" id="CP060052">
    <property type="protein sequence ID" value="QNE05451.1"/>
    <property type="molecule type" value="Genomic_DNA"/>
</dbReference>
<gene>
    <name evidence="3" type="ORF">H4O24_01730</name>
</gene>
<dbReference type="InterPro" id="IPR034122">
    <property type="entry name" value="Retropepsin-like_bacterial"/>
</dbReference>
<proteinExistence type="predicted"/>
<keyword evidence="1 3" id="KW-0378">Hydrolase</keyword>
<dbReference type="Gene3D" id="2.40.70.10">
    <property type="entry name" value="Acid Proteases"/>
    <property type="match status" value="1"/>
</dbReference>
<evidence type="ECO:0000313" key="4">
    <source>
        <dbReference type="Proteomes" id="UP000515297"/>
    </source>
</evidence>
<feature type="domain" description="Peptidase A2" evidence="2">
    <location>
        <begin position="79"/>
        <end position="158"/>
    </location>
</feature>
<dbReference type="InterPro" id="IPR011969">
    <property type="entry name" value="Clan_AA_Asp_peptidase_C"/>
</dbReference>
<dbReference type="CDD" id="cd05483">
    <property type="entry name" value="retropepsin_like_bacteria"/>
    <property type="match status" value="1"/>
</dbReference>
<evidence type="ECO:0000259" key="2">
    <source>
        <dbReference type="PROSITE" id="PS50175"/>
    </source>
</evidence>
<evidence type="ECO:0000256" key="1">
    <source>
        <dbReference type="ARBA" id="ARBA00022801"/>
    </source>
</evidence>
<accession>A0A7G6VUN6</accession>
<dbReference type="AlphaFoldDB" id="A0A7G6VUN6"/>
<keyword evidence="3" id="KW-0645">Protease</keyword>
<sequence length="177" mass="18621">MSMHKVFWIGFAACIVGAFMTEMPGGDAPEASPVSDAAMPVAASRTSQVDDGWGGGDIRLSRRDDGHFYASPSIGGRQLDVMVDTGASFVALTGQDARAAGMDWSDSDLQPVARGASGVVEGVPVMIDSIELGGTEMRNVEAAIVPEGLPVTLLGQSYLRRFQRVEIEGDAMVLSQD</sequence>
<dbReference type="Proteomes" id="UP000515297">
    <property type="component" value="Chromosome"/>
</dbReference>
<name>A0A7G6VUN6_9SPHN</name>
<evidence type="ECO:0000313" key="3">
    <source>
        <dbReference type="EMBL" id="QNE05451.1"/>
    </source>
</evidence>
<dbReference type="PROSITE" id="PS00141">
    <property type="entry name" value="ASP_PROTEASE"/>
    <property type="match status" value="1"/>
</dbReference>
<dbReference type="InterPro" id="IPR001969">
    <property type="entry name" value="Aspartic_peptidase_AS"/>
</dbReference>
<dbReference type="GO" id="GO:0004190">
    <property type="term" value="F:aspartic-type endopeptidase activity"/>
    <property type="evidence" value="ECO:0007669"/>
    <property type="project" value="InterPro"/>
</dbReference>
<dbReference type="Pfam" id="PF13975">
    <property type="entry name" value="gag-asp_proteas"/>
    <property type="match status" value="1"/>
</dbReference>
<dbReference type="SUPFAM" id="SSF50630">
    <property type="entry name" value="Acid proteases"/>
    <property type="match status" value="1"/>
</dbReference>
<dbReference type="EC" id="3.4.23.-" evidence="3"/>